<organism evidence="1 2">
    <name type="scientific">Pseudomonas fluorescens</name>
    <dbReference type="NCBI Taxonomy" id="294"/>
    <lineage>
        <taxon>Bacteria</taxon>
        <taxon>Pseudomonadati</taxon>
        <taxon>Pseudomonadota</taxon>
        <taxon>Gammaproteobacteria</taxon>
        <taxon>Pseudomonadales</taxon>
        <taxon>Pseudomonadaceae</taxon>
        <taxon>Pseudomonas</taxon>
    </lineage>
</organism>
<gene>
    <name evidence="1" type="ORF">PS624_00964</name>
</gene>
<protein>
    <submittedName>
        <fullName evidence="1">Uncharacterized protein</fullName>
    </submittedName>
</protein>
<dbReference type="EMBL" id="CABVGZ010000006">
    <property type="protein sequence ID" value="VVM54549.1"/>
    <property type="molecule type" value="Genomic_DNA"/>
</dbReference>
<sequence>MAAEKRFQMKIIFFAVESVSDDSANTRFVRIGQVRQCFRGGTKTGRGTRQWHEYILANLLSSELIRG</sequence>
<reference evidence="1 2" key="1">
    <citation type="submission" date="2019-09" db="EMBL/GenBank/DDBJ databases">
        <authorList>
            <person name="Chandra G."/>
            <person name="Truman W A."/>
        </authorList>
    </citation>
    <scope>NUCLEOTIDE SEQUENCE [LARGE SCALE GENOMIC DNA]</scope>
    <source>
        <strain evidence="1">PS624</strain>
    </source>
</reference>
<dbReference type="Proteomes" id="UP000326241">
    <property type="component" value="Unassembled WGS sequence"/>
</dbReference>
<evidence type="ECO:0000313" key="1">
    <source>
        <dbReference type="EMBL" id="VVM54549.1"/>
    </source>
</evidence>
<dbReference type="AlphaFoldDB" id="A0A5E6QGV7"/>
<accession>A0A5E6QGV7</accession>
<name>A0A5E6QGV7_PSEFL</name>
<proteinExistence type="predicted"/>
<evidence type="ECO:0000313" key="2">
    <source>
        <dbReference type="Proteomes" id="UP000326241"/>
    </source>
</evidence>